<feature type="signal peptide" evidence="1">
    <location>
        <begin position="1"/>
        <end position="21"/>
    </location>
</feature>
<sequence length="201" mass="22074">MKTVSLTLTVSMLIFTHLLVAQDLKVGAKGGLNVSSFGGDFIDVKSRAGFHLGGYGNLEFDERVNFQGELLYSLQGVKIKGEDIRSNLSYIILPVLVQVKLPEVTEGFTAYSGPQFGFLLSAKQKGSFNGNEVDRDIKDDIKGFDLSWIFGIGYALESGVDFGIRYNIGLNDINAQTDEDAGAKATNQVFQIWIGYLLWSQ</sequence>
<evidence type="ECO:0000313" key="3">
    <source>
        <dbReference type="EMBL" id="MDN5205512.1"/>
    </source>
</evidence>
<dbReference type="EMBL" id="JAUJEA010000019">
    <property type="protein sequence ID" value="MDN5205512.1"/>
    <property type="molecule type" value="Genomic_DNA"/>
</dbReference>
<evidence type="ECO:0000259" key="2">
    <source>
        <dbReference type="Pfam" id="PF13568"/>
    </source>
</evidence>
<protein>
    <submittedName>
        <fullName evidence="3">Porin family protein</fullName>
    </submittedName>
</protein>
<accession>A0ABT8KXM4</accession>
<comment type="caution">
    <text evidence="3">The sequence shown here is derived from an EMBL/GenBank/DDBJ whole genome shotgun (WGS) entry which is preliminary data.</text>
</comment>
<feature type="domain" description="Outer membrane protein beta-barrel" evidence="2">
    <location>
        <begin position="21"/>
        <end position="173"/>
    </location>
</feature>
<dbReference type="InterPro" id="IPR025665">
    <property type="entry name" value="Beta-barrel_OMP_2"/>
</dbReference>
<gene>
    <name evidence="3" type="ORF">QQ008_29280</name>
</gene>
<keyword evidence="4" id="KW-1185">Reference proteome</keyword>
<dbReference type="RefSeq" id="WP_346755534.1">
    <property type="nucleotide sequence ID" value="NZ_JAUJEA010000019.1"/>
</dbReference>
<dbReference type="Pfam" id="PF13568">
    <property type="entry name" value="OMP_b-brl_2"/>
    <property type="match status" value="1"/>
</dbReference>
<feature type="chain" id="PRO_5046272982" evidence="1">
    <location>
        <begin position="22"/>
        <end position="201"/>
    </location>
</feature>
<organism evidence="3 4">
    <name type="scientific">Splendidivirga corallicola</name>
    <dbReference type="NCBI Taxonomy" id="3051826"/>
    <lineage>
        <taxon>Bacteria</taxon>
        <taxon>Pseudomonadati</taxon>
        <taxon>Bacteroidota</taxon>
        <taxon>Cytophagia</taxon>
        <taxon>Cytophagales</taxon>
        <taxon>Splendidivirgaceae</taxon>
        <taxon>Splendidivirga</taxon>
    </lineage>
</organism>
<evidence type="ECO:0000313" key="4">
    <source>
        <dbReference type="Proteomes" id="UP001172082"/>
    </source>
</evidence>
<dbReference type="Proteomes" id="UP001172082">
    <property type="component" value="Unassembled WGS sequence"/>
</dbReference>
<dbReference type="InterPro" id="IPR011250">
    <property type="entry name" value="OMP/PagP_B-barrel"/>
</dbReference>
<evidence type="ECO:0000256" key="1">
    <source>
        <dbReference type="SAM" id="SignalP"/>
    </source>
</evidence>
<proteinExistence type="predicted"/>
<reference evidence="3" key="1">
    <citation type="submission" date="2023-06" db="EMBL/GenBank/DDBJ databases">
        <title>Genomic of Parafulvivirga corallium.</title>
        <authorList>
            <person name="Wang G."/>
        </authorList>
    </citation>
    <scope>NUCLEOTIDE SEQUENCE</scope>
    <source>
        <strain evidence="3">BMA10</strain>
    </source>
</reference>
<dbReference type="SUPFAM" id="SSF56925">
    <property type="entry name" value="OMPA-like"/>
    <property type="match status" value="1"/>
</dbReference>
<keyword evidence="1" id="KW-0732">Signal</keyword>
<name>A0ABT8KXM4_9BACT</name>